<name>A0A3T1DA52_9BACL</name>
<dbReference type="KEGG" id="cohn:KCTCHS21_43640"/>
<dbReference type="RefSeq" id="WP_130613174.1">
    <property type="nucleotide sequence ID" value="NZ_AP019400.1"/>
</dbReference>
<organism evidence="1 2">
    <name type="scientific">Cohnella abietis</name>
    <dbReference type="NCBI Taxonomy" id="2507935"/>
    <lineage>
        <taxon>Bacteria</taxon>
        <taxon>Bacillati</taxon>
        <taxon>Bacillota</taxon>
        <taxon>Bacilli</taxon>
        <taxon>Bacillales</taxon>
        <taxon>Paenibacillaceae</taxon>
        <taxon>Cohnella</taxon>
    </lineage>
</organism>
<sequence>MIDVVLKQITPGSGNIFLINEKEITLQVKVAEIDSIKLYVTSVVECLKNCDIEQFHRLREERKESTLYKVAGLFPFEFEQFLRSICHQFFKENRPFATKDVFNKLGTNYTSKTPYFQFVIDVVERFIDECMHILLNAIKKLDNHTVWTYATVMQPKISGYQVYLACMNDLAAFERYIRFCCELLEKESTKIEISWLILYNYCLYGVKEYYFSGSVLQKIEEMDNVFKRVRTDYYLAKIDKVRHW</sequence>
<dbReference type="Proteomes" id="UP000289856">
    <property type="component" value="Chromosome"/>
</dbReference>
<evidence type="ECO:0000313" key="1">
    <source>
        <dbReference type="EMBL" id="BBI34965.1"/>
    </source>
</evidence>
<dbReference type="EMBL" id="AP019400">
    <property type="protein sequence ID" value="BBI34965.1"/>
    <property type="molecule type" value="Genomic_DNA"/>
</dbReference>
<dbReference type="AlphaFoldDB" id="A0A3T1DA52"/>
<protein>
    <submittedName>
        <fullName evidence="1">Uncharacterized protein</fullName>
    </submittedName>
</protein>
<reference evidence="1 2" key="1">
    <citation type="submission" date="2019-01" db="EMBL/GenBank/DDBJ databases">
        <title>Complete genome sequence of Cohnella hallensis HS21 isolated from Korean fir (Abies koreana) rhizospheric soil.</title>
        <authorList>
            <person name="Jiang L."/>
            <person name="Kang S.W."/>
            <person name="Kim S."/>
            <person name="Jung J."/>
            <person name="Kim C.Y."/>
            <person name="Kim D.H."/>
            <person name="Kim S.W."/>
            <person name="Lee J."/>
        </authorList>
    </citation>
    <scope>NUCLEOTIDE SEQUENCE [LARGE SCALE GENOMIC DNA]</scope>
    <source>
        <strain evidence="1 2">HS21</strain>
    </source>
</reference>
<accession>A0A3T1DA52</accession>
<keyword evidence="2" id="KW-1185">Reference proteome</keyword>
<gene>
    <name evidence="1" type="ORF">KCTCHS21_43640</name>
</gene>
<evidence type="ECO:0000313" key="2">
    <source>
        <dbReference type="Proteomes" id="UP000289856"/>
    </source>
</evidence>
<proteinExistence type="predicted"/>